<keyword evidence="6 8" id="KW-0315">Glutamine amidotransferase</keyword>
<dbReference type="PROSITE" id="PS51278">
    <property type="entry name" value="GATASE_TYPE_2"/>
    <property type="match status" value="1"/>
</dbReference>
<dbReference type="Gene3D" id="3.40.50.620">
    <property type="entry name" value="HUPs"/>
    <property type="match status" value="2"/>
</dbReference>
<feature type="active site" description="For GATase activity" evidence="8">
    <location>
        <position position="2"/>
    </location>
</feature>
<reference evidence="12 13" key="1">
    <citation type="submission" date="2014-02" db="EMBL/GenBank/DDBJ databases">
        <title>The small core and large imbalanced accessory genome model reveals a collaborative survival strategy of Sorangium cellulosum strains in nature.</title>
        <authorList>
            <person name="Han K."/>
            <person name="Peng R."/>
            <person name="Blom J."/>
            <person name="Li Y.-Z."/>
        </authorList>
    </citation>
    <scope>NUCLEOTIDE SEQUENCE [LARGE SCALE GENOMIC DNA]</scope>
    <source>
        <strain evidence="12 13">So0149</strain>
    </source>
</reference>
<keyword evidence="8" id="KW-0061">Asparagine biosynthesis</keyword>
<organism evidence="12 13">
    <name type="scientific">Sorangium cellulosum</name>
    <name type="common">Polyangium cellulosum</name>
    <dbReference type="NCBI Taxonomy" id="56"/>
    <lineage>
        <taxon>Bacteria</taxon>
        <taxon>Pseudomonadati</taxon>
        <taxon>Myxococcota</taxon>
        <taxon>Polyangia</taxon>
        <taxon>Polyangiales</taxon>
        <taxon>Polyangiaceae</taxon>
        <taxon>Sorangium</taxon>
    </lineage>
</organism>
<feature type="domain" description="Glutamine amidotransferase type-2" evidence="11">
    <location>
        <begin position="2"/>
        <end position="214"/>
    </location>
</feature>
<evidence type="ECO:0000313" key="12">
    <source>
        <dbReference type="EMBL" id="KYF80406.1"/>
    </source>
</evidence>
<dbReference type="GO" id="GO:0004066">
    <property type="term" value="F:asparagine synthase (glutamine-hydrolyzing) activity"/>
    <property type="evidence" value="ECO:0007669"/>
    <property type="project" value="UniProtKB-EC"/>
</dbReference>
<evidence type="ECO:0000256" key="7">
    <source>
        <dbReference type="ARBA" id="ARBA00048741"/>
    </source>
</evidence>
<dbReference type="GO" id="GO:0006529">
    <property type="term" value="P:asparagine biosynthetic process"/>
    <property type="evidence" value="ECO:0007669"/>
    <property type="project" value="UniProtKB-KW"/>
</dbReference>
<evidence type="ECO:0000256" key="4">
    <source>
        <dbReference type="ARBA" id="ARBA00022741"/>
    </source>
</evidence>
<keyword evidence="5 9" id="KW-0067">ATP-binding</keyword>
<dbReference type="EC" id="6.3.5.4" evidence="3"/>
<dbReference type="Pfam" id="PF13537">
    <property type="entry name" value="GATase_7"/>
    <property type="match status" value="1"/>
</dbReference>
<dbReference type="InterPro" id="IPR051786">
    <property type="entry name" value="ASN_synthetase/amidase"/>
</dbReference>
<comment type="caution">
    <text evidence="12">The sequence shown here is derived from an EMBL/GenBank/DDBJ whole genome shotgun (WGS) entry which is preliminary data.</text>
</comment>
<evidence type="ECO:0000256" key="5">
    <source>
        <dbReference type="ARBA" id="ARBA00022840"/>
    </source>
</evidence>
<dbReference type="InterPro" id="IPR014729">
    <property type="entry name" value="Rossmann-like_a/b/a_fold"/>
</dbReference>
<dbReference type="EMBL" id="JEMC01003558">
    <property type="protein sequence ID" value="KYF80406.1"/>
    <property type="molecule type" value="Genomic_DNA"/>
</dbReference>
<sequence>MCGIAGLINLRSDAPNPDRDLALRMARALRHRGPDGFGIYRDRHVALAHARLSIIDLDGGWQPMANAEETLWVCFNGEIFNYIELREELTAKGHHFRTKSDTEALIHAYAEYGEAMVDRLNGQWAFVLWDVKRRRAFFSRDRVGINPLFWTVHRGVLRFASEVKSLFQDPTIPRAISRDGLDEALTFWAPVAPLTPYEGIQQIPPGSVATLDLDRDVAPRVSIRFRPEFPVERARGSVGDEAALVSGVREAVRGGSTIRLRADVPVGSYLSGGLDSTIVAALIASNREVPLRTFSVEFAEREFDEAEHQRDAVAHLGTSHASIQCGDADIARVFPDVVYHAEAPLLRTAPAPLFILARLVRQSGYRVVLTGEGADEFFAGYDIFREDRVRRFWARHPDSKLRPQLLLRLYPYLQRSPVAQVEMAKAFFGRNLAQTGDPFYSHRPRWDATSRIKLMLDPAMREGVADTAAADRLREQLPADFMRWTPLARAQYLEIATLLSGYLLSSQGERMMMANSVEGRFPFLDPNVMDVADALPDALKLRTLDEKHVLKRAMGDLLPPGVLARKKQPYRAPVVQPFFGGGSPDYVETCLSPDAIKDAGIWQPQPVASLVAKCRKTGGKSMSNTDDMAFCAILSTQLMARDIIQGARVVSAADDTSGRLGVDVDRLRDAAG</sequence>
<comment type="catalytic activity">
    <reaction evidence="7">
        <text>L-aspartate + L-glutamine + ATP + H2O = L-asparagine + L-glutamate + AMP + diphosphate + H(+)</text>
        <dbReference type="Rhea" id="RHEA:12228"/>
        <dbReference type="ChEBI" id="CHEBI:15377"/>
        <dbReference type="ChEBI" id="CHEBI:15378"/>
        <dbReference type="ChEBI" id="CHEBI:29985"/>
        <dbReference type="ChEBI" id="CHEBI:29991"/>
        <dbReference type="ChEBI" id="CHEBI:30616"/>
        <dbReference type="ChEBI" id="CHEBI:33019"/>
        <dbReference type="ChEBI" id="CHEBI:58048"/>
        <dbReference type="ChEBI" id="CHEBI:58359"/>
        <dbReference type="ChEBI" id="CHEBI:456215"/>
        <dbReference type="EC" id="6.3.5.4"/>
    </reaction>
</comment>
<dbReference type="GO" id="GO:0005829">
    <property type="term" value="C:cytosol"/>
    <property type="evidence" value="ECO:0007669"/>
    <property type="project" value="TreeGrafter"/>
</dbReference>
<dbReference type="Proteomes" id="UP000075515">
    <property type="component" value="Unassembled WGS sequence"/>
</dbReference>
<dbReference type="CDD" id="cd01991">
    <property type="entry name" value="Asn_synthase_B_C"/>
    <property type="match status" value="1"/>
</dbReference>
<name>A0A150RKD2_SORCE</name>
<dbReference type="InterPro" id="IPR017932">
    <property type="entry name" value="GATase_2_dom"/>
</dbReference>
<protein>
    <recommendedName>
        <fullName evidence="3">asparagine synthase (glutamine-hydrolyzing)</fullName>
        <ecNumber evidence="3">6.3.5.4</ecNumber>
    </recommendedName>
</protein>
<dbReference type="InterPro" id="IPR006426">
    <property type="entry name" value="Asn_synth_AEB"/>
</dbReference>
<feature type="binding site" evidence="9">
    <location>
        <position position="296"/>
    </location>
    <ligand>
        <name>ATP</name>
        <dbReference type="ChEBI" id="CHEBI:30616"/>
    </ligand>
</feature>
<dbReference type="CDD" id="cd00712">
    <property type="entry name" value="AsnB"/>
    <property type="match status" value="1"/>
</dbReference>
<evidence type="ECO:0000256" key="9">
    <source>
        <dbReference type="PIRSR" id="PIRSR001589-2"/>
    </source>
</evidence>
<accession>A0A150RKD2</accession>
<dbReference type="InterPro" id="IPR001962">
    <property type="entry name" value="Asn_synthase"/>
</dbReference>
<evidence type="ECO:0000256" key="6">
    <source>
        <dbReference type="ARBA" id="ARBA00022962"/>
    </source>
</evidence>
<gene>
    <name evidence="12" type="ORF">BE18_17865</name>
</gene>
<evidence type="ECO:0000256" key="1">
    <source>
        <dbReference type="ARBA" id="ARBA00005187"/>
    </source>
</evidence>
<dbReference type="PANTHER" id="PTHR43284:SF1">
    <property type="entry name" value="ASPARAGINE SYNTHETASE"/>
    <property type="match status" value="1"/>
</dbReference>
<comment type="pathway">
    <text evidence="1">Amino-acid biosynthesis; L-asparagine biosynthesis; L-asparagine from L-aspartate (L-Gln route): step 1/1.</text>
</comment>
<dbReference type="Gene3D" id="3.60.20.10">
    <property type="entry name" value="Glutamine Phosphoribosylpyrophosphate, subunit 1, domain 1"/>
    <property type="match status" value="1"/>
</dbReference>
<proteinExistence type="inferred from homology"/>
<evidence type="ECO:0000313" key="13">
    <source>
        <dbReference type="Proteomes" id="UP000075515"/>
    </source>
</evidence>
<evidence type="ECO:0000256" key="3">
    <source>
        <dbReference type="ARBA" id="ARBA00012737"/>
    </source>
</evidence>
<comment type="similarity">
    <text evidence="2">Belongs to the asparagine synthetase family.</text>
</comment>
<dbReference type="InterPro" id="IPR029055">
    <property type="entry name" value="Ntn_hydrolases_N"/>
</dbReference>
<dbReference type="InterPro" id="IPR033738">
    <property type="entry name" value="AsnB_N"/>
</dbReference>
<keyword evidence="4 9" id="KW-0547">Nucleotide-binding</keyword>
<dbReference type="SUPFAM" id="SSF52402">
    <property type="entry name" value="Adenine nucleotide alpha hydrolases-like"/>
    <property type="match status" value="1"/>
</dbReference>
<dbReference type="AlphaFoldDB" id="A0A150RKD2"/>
<evidence type="ECO:0000256" key="2">
    <source>
        <dbReference type="ARBA" id="ARBA00005752"/>
    </source>
</evidence>
<evidence type="ECO:0000256" key="8">
    <source>
        <dbReference type="PIRSR" id="PIRSR001589-1"/>
    </source>
</evidence>
<dbReference type="PIRSF" id="PIRSF001589">
    <property type="entry name" value="Asn_synthetase_glu-h"/>
    <property type="match status" value="1"/>
</dbReference>
<evidence type="ECO:0000256" key="10">
    <source>
        <dbReference type="PIRSR" id="PIRSR001589-3"/>
    </source>
</evidence>
<keyword evidence="8" id="KW-0028">Amino-acid biosynthesis</keyword>
<dbReference type="SUPFAM" id="SSF56235">
    <property type="entry name" value="N-terminal nucleophile aminohydrolases (Ntn hydrolases)"/>
    <property type="match status" value="1"/>
</dbReference>
<evidence type="ECO:0000259" key="11">
    <source>
        <dbReference type="PROSITE" id="PS51278"/>
    </source>
</evidence>
<dbReference type="Pfam" id="PF00733">
    <property type="entry name" value="Asn_synthase"/>
    <property type="match status" value="1"/>
</dbReference>
<dbReference type="PANTHER" id="PTHR43284">
    <property type="entry name" value="ASPARAGINE SYNTHETASE (GLUTAMINE-HYDROLYZING)"/>
    <property type="match status" value="1"/>
</dbReference>
<feature type="site" description="Important for beta-aspartyl-AMP intermediate formation" evidence="10">
    <location>
        <position position="372"/>
    </location>
</feature>
<feature type="binding site" evidence="9">
    <location>
        <position position="101"/>
    </location>
    <ligand>
        <name>L-glutamine</name>
        <dbReference type="ChEBI" id="CHEBI:58359"/>
    </ligand>
</feature>
<dbReference type="NCBIfam" id="TIGR01536">
    <property type="entry name" value="asn_synth_AEB"/>
    <property type="match status" value="1"/>
</dbReference>
<dbReference type="GO" id="GO:0005524">
    <property type="term" value="F:ATP binding"/>
    <property type="evidence" value="ECO:0007669"/>
    <property type="project" value="UniProtKB-KW"/>
</dbReference>